<feature type="chain" id="PRO_5038556401" evidence="2">
    <location>
        <begin position="26"/>
        <end position="534"/>
    </location>
</feature>
<accession>A0A559K814</accession>
<evidence type="ECO:0000313" key="5">
    <source>
        <dbReference type="Proteomes" id="UP000317036"/>
    </source>
</evidence>
<dbReference type="PANTHER" id="PTHR13833">
    <property type="match status" value="1"/>
</dbReference>
<reference evidence="4 5" key="1">
    <citation type="submission" date="2019-07" db="EMBL/GenBank/DDBJ databases">
        <authorList>
            <person name="Kim J."/>
        </authorList>
    </citation>
    <scope>NUCLEOTIDE SEQUENCE [LARGE SCALE GENOMIC DNA]</scope>
    <source>
        <strain evidence="4 5">JC52</strain>
    </source>
</reference>
<dbReference type="InterPro" id="IPR011042">
    <property type="entry name" value="6-blade_b-propeller_TolB-like"/>
</dbReference>
<dbReference type="InterPro" id="IPR012854">
    <property type="entry name" value="Cu_amine_oxidase-like_N"/>
</dbReference>
<dbReference type="Pfam" id="PF07833">
    <property type="entry name" value="Cu_amine_oxidN1"/>
    <property type="match status" value="1"/>
</dbReference>
<dbReference type="PANTHER" id="PTHR13833:SF71">
    <property type="entry name" value="NHL DOMAIN-CONTAINING PROTEIN"/>
    <property type="match status" value="1"/>
</dbReference>
<evidence type="ECO:0000313" key="4">
    <source>
        <dbReference type="EMBL" id="TVY08269.1"/>
    </source>
</evidence>
<dbReference type="AlphaFoldDB" id="A0A559K814"/>
<dbReference type="RefSeq" id="WP_144850028.1">
    <property type="nucleotide sequence ID" value="NZ_VNJI01000025.1"/>
</dbReference>
<feature type="signal peptide" evidence="2">
    <location>
        <begin position="1"/>
        <end position="25"/>
    </location>
</feature>
<organism evidence="4 5">
    <name type="scientific">Paenibacillus cremeus</name>
    <dbReference type="NCBI Taxonomy" id="2163881"/>
    <lineage>
        <taxon>Bacteria</taxon>
        <taxon>Bacillati</taxon>
        <taxon>Bacillota</taxon>
        <taxon>Bacilli</taxon>
        <taxon>Bacillales</taxon>
        <taxon>Paenibacillaceae</taxon>
        <taxon>Paenibacillus</taxon>
    </lineage>
</organism>
<proteinExistence type="predicted"/>
<keyword evidence="1" id="KW-0677">Repeat</keyword>
<dbReference type="InterPro" id="IPR036582">
    <property type="entry name" value="Mao_N_sf"/>
</dbReference>
<sequence length="534" mass="55903">MNNTIKLCAAAILSSVVFTSAAAYGASPAADGLKGANNQILLDITTAAGNGTLGSQNGAALSTTFRSPSGVAVAPDGSVLIADTRNQMIRKLAGGQVSTYAGVLFKKDVKGFPVGAMLDGEASLSMFQEPMGMAFDSKGNLYIADSANHAIRKVDASTQQVSTLAGSGLLGSKDGTGKSASFQQPSDVAVAADGTVYVADTLNHLIRSISPAGVVTTLNAASNRVVEVSPGQVSTAGDFADGSLAAAKFNEPSGLVLDAKGNLYVSDSGNQRIRYIDLQQGQVTTVAGGGTANAKKELYVPGDYADGNAAEARFNFPMGLELTAEGGLVIADSQNHSIRYLLNGKVTTLAGAANQTPGKQDGTESGAEFQRPTDVAVLQDGSIMVADAFNNQLRQLSLYQLPADLPKDDHVKVVLGPKPIAFDAQPEIVGGRTMVPVRAITEALGYKVTYDDANRAVQLSKDGVTVELYIDRTGVKRIEQGKVAEIKETDAEPYIKEDRTYVPVRFFAEEIGLDVQWNDSARTAILRPKTTETK</sequence>
<keyword evidence="2" id="KW-0732">Signal</keyword>
<protein>
    <submittedName>
        <fullName evidence="4">Copper amine oxidase</fullName>
    </submittedName>
</protein>
<keyword evidence="5" id="KW-1185">Reference proteome</keyword>
<feature type="domain" description="Copper amine oxidase-like N-terminal" evidence="3">
    <location>
        <begin position="418"/>
        <end position="525"/>
    </location>
</feature>
<dbReference type="Proteomes" id="UP000317036">
    <property type="component" value="Unassembled WGS sequence"/>
</dbReference>
<name>A0A559K814_9BACL</name>
<dbReference type="SUPFAM" id="SSF55383">
    <property type="entry name" value="Copper amine oxidase, domain N"/>
    <property type="match status" value="1"/>
</dbReference>
<comment type="caution">
    <text evidence="4">The sequence shown here is derived from an EMBL/GenBank/DDBJ whole genome shotgun (WGS) entry which is preliminary data.</text>
</comment>
<dbReference type="InterPro" id="IPR001258">
    <property type="entry name" value="NHL_repeat"/>
</dbReference>
<dbReference type="Pfam" id="PF01436">
    <property type="entry name" value="NHL"/>
    <property type="match status" value="4"/>
</dbReference>
<evidence type="ECO:0000256" key="2">
    <source>
        <dbReference type="SAM" id="SignalP"/>
    </source>
</evidence>
<dbReference type="Gene3D" id="2.120.10.30">
    <property type="entry name" value="TolB, C-terminal domain"/>
    <property type="match status" value="4"/>
</dbReference>
<gene>
    <name evidence="4" type="ORF">FPZ49_19565</name>
</gene>
<dbReference type="Gene3D" id="3.30.457.10">
    <property type="entry name" value="Copper amine oxidase-like, N-terminal domain"/>
    <property type="match status" value="1"/>
</dbReference>
<dbReference type="SUPFAM" id="SSF101898">
    <property type="entry name" value="NHL repeat"/>
    <property type="match status" value="1"/>
</dbReference>
<dbReference type="EMBL" id="VNJI01000025">
    <property type="protein sequence ID" value="TVY08269.1"/>
    <property type="molecule type" value="Genomic_DNA"/>
</dbReference>
<evidence type="ECO:0000259" key="3">
    <source>
        <dbReference type="Pfam" id="PF07833"/>
    </source>
</evidence>
<evidence type="ECO:0000256" key="1">
    <source>
        <dbReference type="ARBA" id="ARBA00022737"/>
    </source>
</evidence>
<dbReference type="OrthoDB" id="9799230at2"/>